<accession>A0ABR2K8N0</accession>
<comment type="caution">
    <text evidence="1">The sequence shown here is derived from an EMBL/GenBank/DDBJ whole genome shotgun (WGS) entry which is preliminary data.</text>
</comment>
<protein>
    <submittedName>
        <fullName evidence="1">Uncharacterized protein</fullName>
    </submittedName>
</protein>
<gene>
    <name evidence="1" type="ORF">M9Y10_038500</name>
</gene>
<dbReference type="Proteomes" id="UP001470230">
    <property type="component" value="Unassembled WGS sequence"/>
</dbReference>
<name>A0ABR2K8N0_9EUKA</name>
<organism evidence="1 2">
    <name type="scientific">Tritrichomonas musculus</name>
    <dbReference type="NCBI Taxonomy" id="1915356"/>
    <lineage>
        <taxon>Eukaryota</taxon>
        <taxon>Metamonada</taxon>
        <taxon>Parabasalia</taxon>
        <taxon>Tritrichomonadida</taxon>
        <taxon>Tritrichomonadidae</taxon>
        <taxon>Tritrichomonas</taxon>
    </lineage>
</organism>
<dbReference type="EMBL" id="JAPFFF010000006">
    <property type="protein sequence ID" value="KAK8887455.1"/>
    <property type="molecule type" value="Genomic_DNA"/>
</dbReference>
<proteinExistence type="predicted"/>
<keyword evidence="2" id="KW-1185">Reference proteome</keyword>
<evidence type="ECO:0000313" key="1">
    <source>
        <dbReference type="EMBL" id="KAK8887455.1"/>
    </source>
</evidence>
<sequence>MIEEIESGTIAQETPSSPLDRALVALNKDFYQHICNSSDDFERWHVMLKNVKPSIDILNNSEQEKKLRLCSLLNCLMTLVYRNLNKFLHSTYCDEEDPIIIKNLFSIAESNLETLKYPQLQSFSVFVKNLSKDTNLLEHKKLLIDASNHLYDNYVSPEEEEDY</sequence>
<evidence type="ECO:0000313" key="2">
    <source>
        <dbReference type="Proteomes" id="UP001470230"/>
    </source>
</evidence>
<reference evidence="1 2" key="1">
    <citation type="submission" date="2024-04" db="EMBL/GenBank/DDBJ databases">
        <title>Tritrichomonas musculus Genome.</title>
        <authorList>
            <person name="Alves-Ferreira E."/>
            <person name="Grigg M."/>
            <person name="Lorenzi H."/>
            <person name="Galac M."/>
        </authorList>
    </citation>
    <scope>NUCLEOTIDE SEQUENCE [LARGE SCALE GENOMIC DNA]</scope>
    <source>
        <strain evidence="1 2">EAF2021</strain>
    </source>
</reference>